<dbReference type="PANTHER" id="PTHR12677">
    <property type="entry name" value="GOLGI APPARATUS MEMBRANE PROTEIN TVP38-RELATED"/>
    <property type="match status" value="1"/>
</dbReference>
<dbReference type="Proteomes" id="UP000009875">
    <property type="component" value="Unassembled WGS sequence"/>
</dbReference>
<keyword evidence="9" id="KW-1185">Reference proteome</keyword>
<gene>
    <name evidence="8" type="ORF">HMPREF9698_00780</name>
</gene>
<feature type="transmembrane region" description="Helical" evidence="6">
    <location>
        <begin position="138"/>
        <end position="159"/>
    </location>
</feature>
<name>K9EAD0_9LACT</name>
<keyword evidence="2 6" id="KW-1003">Cell membrane</keyword>
<dbReference type="InterPro" id="IPR032816">
    <property type="entry name" value="VTT_dom"/>
</dbReference>
<comment type="subcellular location">
    <subcellularLocation>
        <location evidence="1 6">Cell membrane</location>
        <topology evidence="1 6">Multi-pass membrane protein</topology>
    </subcellularLocation>
</comment>
<evidence type="ECO:0000256" key="2">
    <source>
        <dbReference type="ARBA" id="ARBA00022475"/>
    </source>
</evidence>
<dbReference type="eggNOG" id="COG0398">
    <property type="taxonomic scope" value="Bacteria"/>
</dbReference>
<protein>
    <recommendedName>
        <fullName evidence="6">TVP38/TMEM64 family membrane protein</fullName>
    </recommendedName>
</protein>
<comment type="similarity">
    <text evidence="6">Belongs to the TVP38/TMEM64 family.</text>
</comment>
<dbReference type="OrthoDB" id="371137at2"/>
<keyword evidence="5 6" id="KW-0472">Membrane</keyword>
<evidence type="ECO:0000256" key="3">
    <source>
        <dbReference type="ARBA" id="ARBA00022692"/>
    </source>
</evidence>
<evidence type="ECO:0000256" key="1">
    <source>
        <dbReference type="ARBA" id="ARBA00004651"/>
    </source>
</evidence>
<dbReference type="InterPro" id="IPR015414">
    <property type="entry name" value="TMEM64"/>
</dbReference>
<proteinExistence type="inferred from homology"/>
<reference evidence="8 9" key="1">
    <citation type="submission" date="2012-09" db="EMBL/GenBank/DDBJ databases">
        <title>The Genome Sequence of Alloiococcus otitis ATCC 51267.</title>
        <authorList>
            <consortium name="The Broad Institute Genome Sequencing Platform"/>
            <person name="Earl A."/>
            <person name="Ward D."/>
            <person name="Feldgarden M."/>
            <person name="Gevers D."/>
            <person name="Huys G."/>
            <person name="Walker B."/>
            <person name="Young S.K."/>
            <person name="Zeng Q."/>
            <person name="Gargeya S."/>
            <person name="Fitzgerald M."/>
            <person name="Haas B."/>
            <person name="Abouelleil A."/>
            <person name="Alvarado L."/>
            <person name="Arachchi H.M."/>
            <person name="Berlin A.M."/>
            <person name="Chapman S.B."/>
            <person name="Goldberg J."/>
            <person name="Griggs A."/>
            <person name="Gujja S."/>
            <person name="Hansen M."/>
            <person name="Howarth C."/>
            <person name="Imamovic A."/>
            <person name="Larimer J."/>
            <person name="McCowen C."/>
            <person name="Montmayeur A."/>
            <person name="Murphy C."/>
            <person name="Neiman D."/>
            <person name="Pearson M."/>
            <person name="Priest M."/>
            <person name="Roberts A."/>
            <person name="Saif S."/>
            <person name="Shea T."/>
            <person name="Sisk P."/>
            <person name="Sykes S."/>
            <person name="Wortman J."/>
            <person name="Nusbaum C."/>
            <person name="Birren B."/>
        </authorList>
    </citation>
    <scope>NUCLEOTIDE SEQUENCE [LARGE SCALE GENOMIC DNA]</scope>
    <source>
        <strain evidence="8 9">ATCC 51267</strain>
    </source>
</reference>
<evidence type="ECO:0000313" key="8">
    <source>
        <dbReference type="EMBL" id="EKU93663.1"/>
    </source>
</evidence>
<organism evidence="8 9">
    <name type="scientific">Alloiococcus otitis ATCC 51267</name>
    <dbReference type="NCBI Taxonomy" id="883081"/>
    <lineage>
        <taxon>Bacteria</taxon>
        <taxon>Bacillati</taxon>
        <taxon>Bacillota</taxon>
        <taxon>Bacilli</taxon>
        <taxon>Lactobacillales</taxon>
        <taxon>Carnobacteriaceae</taxon>
        <taxon>Alloiococcus</taxon>
    </lineage>
</organism>
<dbReference type="PATRIC" id="fig|883081.3.peg.777"/>
<dbReference type="RefSeq" id="WP_003777567.1">
    <property type="nucleotide sequence ID" value="NZ_JH992958.1"/>
</dbReference>
<dbReference type="HOGENOM" id="CLU_038944_5_2_9"/>
<feature type="transmembrane region" description="Helical" evidence="6">
    <location>
        <begin position="171"/>
        <end position="193"/>
    </location>
</feature>
<evidence type="ECO:0000256" key="6">
    <source>
        <dbReference type="RuleBase" id="RU366058"/>
    </source>
</evidence>
<evidence type="ECO:0000256" key="4">
    <source>
        <dbReference type="ARBA" id="ARBA00022989"/>
    </source>
</evidence>
<comment type="caution">
    <text evidence="6">Lacks conserved residue(s) required for the propagation of feature annotation.</text>
</comment>
<dbReference type="PANTHER" id="PTHR12677:SF49">
    <property type="entry name" value="TVP38_TMEM64 FAMILY MEMBRANE PROTEIN"/>
    <property type="match status" value="1"/>
</dbReference>
<evidence type="ECO:0000256" key="5">
    <source>
        <dbReference type="ARBA" id="ARBA00023136"/>
    </source>
</evidence>
<accession>K9EAD0</accession>
<keyword evidence="4 6" id="KW-1133">Transmembrane helix</keyword>
<keyword evidence="3 6" id="KW-0812">Transmembrane</keyword>
<evidence type="ECO:0000313" key="9">
    <source>
        <dbReference type="Proteomes" id="UP000009875"/>
    </source>
</evidence>
<dbReference type="GO" id="GO:0005886">
    <property type="term" value="C:plasma membrane"/>
    <property type="evidence" value="ECO:0007669"/>
    <property type="project" value="UniProtKB-SubCell"/>
</dbReference>
<feature type="domain" description="VTT" evidence="7">
    <location>
        <begin position="68"/>
        <end position="184"/>
    </location>
</feature>
<dbReference type="AlphaFoldDB" id="K9EAD0"/>
<dbReference type="EMBL" id="AGXA01000017">
    <property type="protein sequence ID" value="EKU93663.1"/>
    <property type="molecule type" value="Genomic_DNA"/>
</dbReference>
<feature type="transmembrane region" description="Helical" evidence="6">
    <location>
        <begin position="12"/>
        <end position="33"/>
    </location>
</feature>
<dbReference type="Pfam" id="PF09335">
    <property type="entry name" value="VTT_dom"/>
    <property type="match status" value="1"/>
</dbReference>
<dbReference type="STRING" id="883081.HMPREF9698_00780"/>
<sequence length="197" mass="22482">MAKVQSRTVINGLNILGTIGAGIFLIWAFRVNLFTNPEVMRHYLDQFGSWAGPLFIFIQFIQVVLPIIPGAITIPVGILVFGHVNGFLLNFIGIMIGSVTNYYLAKRYGRPFVKTMVNEKQYNKYIGKIENSRLFDRLFTFGMFFPISPADLLCYLAGLSNMSFKHFFLSLFFGKPFTLLAYSYGLLFVLNIFEHLF</sequence>
<comment type="caution">
    <text evidence="8">The sequence shown here is derived from an EMBL/GenBank/DDBJ whole genome shotgun (WGS) entry which is preliminary data.</text>
</comment>
<evidence type="ECO:0000259" key="7">
    <source>
        <dbReference type="Pfam" id="PF09335"/>
    </source>
</evidence>
<feature type="transmembrane region" description="Helical" evidence="6">
    <location>
        <begin position="54"/>
        <end position="81"/>
    </location>
</feature>